<comment type="caution">
    <text evidence="3">The sequence shown here is derived from an EMBL/GenBank/DDBJ whole genome shotgun (WGS) entry which is preliminary data.</text>
</comment>
<proteinExistence type="predicted"/>
<protein>
    <recommendedName>
        <fullName evidence="2">LiaI-LiaF-like transmembrane region domain-containing protein</fullName>
    </recommendedName>
</protein>
<dbReference type="OrthoDB" id="2695971at2"/>
<name>A0A7X2S3S5_9BACI</name>
<feature type="transmembrane region" description="Helical" evidence="1">
    <location>
        <begin position="115"/>
        <end position="135"/>
    </location>
</feature>
<organism evidence="3 4">
    <name type="scientific">Metabacillus mangrovi</name>
    <dbReference type="NCBI Taxonomy" id="1491830"/>
    <lineage>
        <taxon>Bacteria</taxon>
        <taxon>Bacillati</taxon>
        <taxon>Bacillota</taxon>
        <taxon>Bacilli</taxon>
        <taxon>Bacillales</taxon>
        <taxon>Bacillaceae</taxon>
        <taxon>Metabacillus</taxon>
    </lineage>
</organism>
<dbReference type="InterPro" id="IPR043726">
    <property type="entry name" value="LiaI-LiaF-like_TM1"/>
</dbReference>
<accession>A0A7X2S3S5</accession>
<evidence type="ECO:0000259" key="2">
    <source>
        <dbReference type="Pfam" id="PF18917"/>
    </source>
</evidence>
<dbReference type="AlphaFoldDB" id="A0A7X2S3S5"/>
<sequence length="163" mass="18327">MRHHDKLFGLFLTVFGLFFLVDSLDILSDFSHLIWPVILLLISAALHLIFFLGDRSRDRAGILVPAGVLLVLGLLYLCETSTGWQYAGTTWPVYLLSAAFGLFERWVFGGREKKLLIPVLILSAISLIFIANSFFDDTAGFIWPGLAIGFGIYYLLRSPKQKE</sequence>
<evidence type="ECO:0000256" key="1">
    <source>
        <dbReference type="SAM" id="Phobius"/>
    </source>
</evidence>
<dbReference type="Proteomes" id="UP000434639">
    <property type="component" value="Unassembled WGS sequence"/>
</dbReference>
<keyword evidence="4" id="KW-1185">Reference proteome</keyword>
<reference evidence="3 4" key="1">
    <citation type="journal article" date="2017" name="Int. J. Syst. Evol. Microbiol.">
        <title>Bacillus mangrovi sp. nov., isolated from a sediment sample from a mangrove forest.</title>
        <authorList>
            <person name="Gupta V."/>
            <person name="Singh P.K."/>
            <person name="Korpole S."/>
            <person name="Tanuku N.R.S."/>
            <person name="Pinnaka A.K."/>
        </authorList>
    </citation>
    <scope>NUCLEOTIDE SEQUENCE [LARGE SCALE GENOMIC DNA]</scope>
    <source>
        <strain evidence="3 4">KCTC 33872</strain>
    </source>
</reference>
<keyword evidence="1" id="KW-1133">Transmembrane helix</keyword>
<keyword evidence="1" id="KW-0812">Transmembrane</keyword>
<feature type="transmembrane region" description="Helical" evidence="1">
    <location>
        <begin position="60"/>
        <end position="77"/>
    </location>
</feature>
<gene>
    <name evidence="3" type="ORF">GKZ89_07105</name>
</gene>
<feature type="transmembrane region" description="Helical" evidence="1">
    <location>
        <begin position="83"/>
        <end position="103"/>
    </location>
</feature>
<evidence type="ECO:0000313" key="3">
    <source>
        <dbReference type="EMBL" id="MTH53178.1"/>
    </source>
</evidence>
<evidence type="ECO:0000313" key="4">
    <source>
        <dbReference type="Proteomes" id="UP000434639"/>
    </source>
</evidence>
<dbReference type="Pfam" id="PF18917">
    <property type="entry name" value="LiaI-LiaF-like_TM1"/>
    <property type="match status" value="1"/>
</dbReference>
<feature type="domain" description="LiaI-LiaF-like transmembrane region" evidence="2">
    <location>
        <begin position="7"/>
        <end position="46"/>
    </location>
</feature>
<keyword evidence="1" id="KW-0472">Membrane</keyword>
<feature type="transmembrane region" description="Helical" evidence="1">
    <location>
        <begin position="141"/>
        <end position="156"/>
    </location>
</feature>
<dbReference type="EMBL" id="WMIB01000004">
    <property type="protein sequence ID" value="MTH53178.1"/>
    <property type="molecule type" value="Genomic_DNA"/>
</dbReference>
<feature type="transmembrane region" description="Helical" evidence="1">
    <location>
        <begin position="33"/>
        <end position="53"/>
    </location>
</feature>
<dbReference type="RefSeq" id="WP_155111701.1">
    <property type="nucleotide sequence ID" value="NZ_WMIB01000004.1"/>
</dbReference>